<sequence length="395" mass="44693">MAAEDATIEACNLFSQLAISKTTTIEEVVSKNYGSWRALLTLMKEIRQDDTSKFSKLDLERIANLSVGFHQWGTRQLKERSPMFSDEFKRFVSNRLIVESLMEDLMGSARSKGGDENNDENVDDGFGGEQSKTKTSGGAETKASLSPSVRKKQLKKAVMIEIPIDGECEIEEEEEEEEEEEAFKVSGKVMNTPPQQQQQQQQQQRQQQRVAEPHHTRFDSSPESEGGIFEEEEAAEEEEEEEEDILMETPAAPRQRRDGSMPPPLEAVTVMKPHRESVAMTPKQVYESAERLKRLASEKLQKFSVEGQRYGEKEDQEEGLSEDTTTMEEVRAAAYQEQVLNYLEGFEAILEKIKGQVAKIKNAPLSLAMAETISVELEIESSMKEIRAEIRAQNK</sequence>
<feature type="region of interest" description="Disordered" evidence="1">
    <location>
        <begin position="166"/>
        <end position="283"/>
    </location>
</feature>
<accession>K8E9S9</accession>
<protein>
    <submittedName>
        <fullName evidence="2">Unnamed protein product</fullName>
    </submittedName>
</protein>
<feature type="compositionally biased region" description="Low complexity" evidence="1">
    <location>
        <begin position="195"/>
        <end position="209"/>
    </location>
</feature>
<keyword evidence="3" id="KW-1185">Reference proteome</keyword>
<evidence type="ECO:0000256" key="1">
    <source>
        <dbReference type="SAM" id="MobiDB-lite"/>
    </source>
</evidence>
<proteinExistence type="predicted"/>
<reference evidence="2 3" key="1">
    <citation type="submission" date="2011-10" db="EMBL/GenBank/DDBJ databases">
        <authorList>
            <person name="Genoscope - CEA"/>
        </authorList>
    </citation>
    <scope>NUCLEOTIDE SEQUENCE [LARGE SCALE GENOMIC DNA]</scope>
    <source>
        <strain evidence="2 3">RCC 1105</strain>
    </source>
</reference>
<dbReference type="RefSeq" id="XP_007515547.1">
    <property type="nucleotide sequence ID" value="XM_007515485.1"/>
</dbReference>
<feature type="compositionally biased region" description="Basic and acidic residues" evidence="1">
    <location>
        <begin position="211"/>
        <end position="220"/>
    </location>
</feature>
<name>K8E9S9_9CHLO</name>
<feature type="region of interest" description="Disordered" evidence="1">
    <location>
        <begin position="306"/>
        <end position="325"/>
    </location>
</feature>
<dbReference type="GeneID" id="19018023"/>
<organism evidence="2 3">
    <name type="scientific">Bathycoccus prasinos</name>
    <dbReference type="NCBI Taxonomy" id="41875"/>
    <lineage>
        <taxon>Eukaryota</taxon>
        <taxon>Viridiplantae</taxon>
        <taxon>Chlorophyta</taxon>
        <taxon>Mamiellophyceae</taxon>
        <taxon>Mamiellales</taxon>
        <taxon>Bathycoccaceae</taxon>
        <taxon>Bathycoccus</taxon>
    </lineage>
</organism>
<evidence type="ECO:0000313" key="3">
    <source>
        <dbReference type="Proteomes" id="UP000198341"/>
    </source>
</evidence>
<dbReference type="KEGG" id="bpg:Bathy01g02880"/>
<dbReference type="AlphaFoldDB" id="K8E9S9"/>
<dbReference type="Proteomes" id="UP000198341">
    <property type="component" value="Chromosome 1"/>
</dbReference>
<dbReference type="EMBL" id="FO082278">
    <property type="protein sequence ID" value="CCO14426.1"/>
    <property type="molecule type" value="Genomic_DNA"/>
</dbReference>
<feature type="compositionally biased region" description="Acidic residues" evidence="1">
    <location>
        <begin position="166"/>
        <end position="181"/>
    </location>
</feature>
<feature type="region of interest" description="Disordered" evidence="1">
    <location>
        <begin position="108"/>
        <end position="152"/>
    </location>
</feature>
<feature type="compositionally biased region" description="Polar residues" evidence="1">
    <location>
        <begin position="133"/>
        <end position="147"/>
    </location>
</feature>
<feature type="compositionally biased region" description="Acidic residues" evidence="1">
    <location>
        <begin position="228"/>
        <end position="246"/>
    </location>
</feature>
<evidence type="ECO:0000313" key="2">
    <source>
        <dbReference type="EMBL" id="CCO14426.1"/>
    </source>
</evidence>
<gene>
    <name evidence="2" type="ORF">Bathy01g02880</name>
</gene>